<dbReference type="SUPFAM" id="SSF56601">
    <property type="entry name" value="beta-lactamase/transpeptidase-like"/>
    <property type="match status" value="1"/>
</dbReference>
<dbReference type="Gene3D" id="3.40.710.10">
    <property type="entry name" value="DD-peptidase/beta-lactamase superfamily"/>
    <property type="match status" value="1"/>
</dbReference>
<dbReference type="InterPro" id="IPR012338">
    <property type="entry name" value="Beta-lactam/transpept-like"/>
</dbReference>
<dbReference type="Pfam" id="PF00144">
    <property type="entry name" value="Beta-lactamase"/>
    <property type="match status" value="1"/>
</dbReference>
<dbReference type="InterPro" id="IPR051478">
    <property type="entry name" value="Beta-lactamase-like_AB/R"/>
</dbReference>
<dbReference type="EMBL" id="CAOQHR010000006">
    <property type="protein sequence ID" value="CAI6336289.1"/>
    <property type="molecule type" value="Genomic_DNA"/>
</dbReference>
<evidence type="ECO:0000259" key="1">
    <source>
        <dbReference type="Pfam" id="PF00144"/>
    </source>
</evidence>
<organism evidence="3 4">
    <name type="scientific">Periconia digitata</name>
    <dbReference type="NCBI Taxonomy" id="1303443"/>
    <lineage>
        <taxon>Eukaryota</taxon>
        <taxon>Fungi</taxon>
        <taxon>Dikarya</taxon>
        <taxon>Ascomycota</taxon>
        <taxon>Pezizomycotina</taxon>
        <taxon>Dothideomycetes</taxon>
        <taxon>Pleosporomycetidae</taxon>
        <taxon>Pleosporales</taxon>
        <taxon>Massarineae</taxon>
        <taxon>Periconiaceae</taxon>
        <taxon>Periconia</taxon>
    </lineage>
</organism>
<reference evidence="3" key="1">
    <citation type="submission" date="2023-01" db="EMBL/GenBank/DDBJ databases">
        <authorList>
            <person name="Van Ghelder C."/>
            <person name="Rancurel C."/>
        </authorList>
    </citation>
    <scope>NUCLEOTIDE SEQUENCE</scope>
    <source>
        <strain evidence="3">CNCM I-4278</strain>
    </source>
</reference>
<accession>A0A9W4XLE9</accession>
<dbReference type="PANTHER" id="PTHR22935">
    <property type="entry name" value="PENICILLIN-BINDING PROTEIN"/>
    <property type="match status" value="1"/>
</dbReference>
<dbReference type="InterPro" id="IPR001466">
    <property type="entry name" value="Beta-lactam-related"/>
</dbReference>
<keyword evidence="4" id="KW-1185">Reference proteome</keyword>
<dbReference type="Pfam" id="PF26335">
    <property type="entry name" value="ARB_00930_C"/>
    <property type="match status" value="1"/>
</dbReference>
<feature type="domain" description="Beta-lactamase-like ARB-00930-like C-terminal" evidence="2">
    <location>
        <begin position="457"/>
        <end position="614"/>
    </location>
</feature>
<sequence length="615" mass="66975">MMPLGTATAGVCHRRSPLALPFVPTMYGLVQSLLVLLCIPPLLVHAAPNCPLLGPEYPPPRNLANHPVWKAAIANITSVFQYIDTSNITGIDLFSYSIQVFSTNPGSPPVLWERYRTQKNLPANTTGVRNVDGDTVYRLGSVTKVYTVLTWLAERGDVEWNQPITKYIPELKGLGDDGDRVRKVDWEDITIGALASQVSGIGRDYGVLGEILETEDSPVNGYPGFPTLANSSIPPCGTWPLCTREQFFHGLDIMYPSYPAYQTATYSNVAYQLLSYALESITGKKFSEVLNDRVIKPLGLNRTYYETPPDSVGIIPGTEKETYWNASLGDSNPTGNMYASATDLSTVGRAILSSKLMKPSLTRRWLNPVTFASDFLASVGAPWGVRRIQLAKSTQPHRTLTVFTKAGTFRRYTSFITLLRDFNIGFTIMMAGQPAIGNFYGADLLGAALIPAYDAAARDEAAKTYGGTYVLRSDDGTWNNTLTNSSLTITSSPDKPGLGIGTWISNSTNMLNMAIQLASGSPYTPARAEGRLYYTQLTSKTADGGERHAWKAIFEDTGGPAAGQQLWSTDCGAWVGVTGVTYGSLPLDEFIFNLDASGKVVSVENLALRSKLWKV</sequence>
<dbReference type="PANTHER" id="PTHR22935:SF97">
    <property type="entry name" value="BETA-LACTAMASE-RELATED DOMAIN-CONTAINING PROTEIN"/>
    <property type="match status" value="1"/>
</dbReference>
<dbReference type="Proteomes" id="UP001152607">
    <property type="component" value="Unassembled WGS sequence"/>
</dbReference>
<feature type="domain" description="Beta-lactamase-related" evidence="1">
    <location>
        <begin position="123"/>
        <end position="435"/>
    </location>
</feature>
<evidence type="ECO:0008006" key="5">
    <source>
        <dbReference type="Google" id="ProtNLM"/>
    </source>
</evidence>
<gene>
    <name evidence="3" type="ORF">PDIGIT_LOCUS9384</name>
</gene>
<comment type="caution">
    <text evidence="3">The sequence shown here is derived from an EMBL/GenBank/DDBJ whole genome shotgun (WGS) entry which is preliminary data.</text>
</comment>
<protein>
    <recommendedName>
        <fullName evidence="5">Beta-lactamase-related domain-containing protein</fullName>
    </recommendedName>
</protein>
<dbReference type="AlphaFoldDB" id="A0A9W4XLE9"/>
<evidence type="ECO:0000313" key="4">
    <source>
        <dbReference type="Proteomes" id="UP001152607"/>
    </source>
</evidence>
<proteinExistence type="predicted"/>
<name>A0A9W4XLE9_9PLEO</name>
<dbReference type="OrthoDB" id="10250282at2759"/>
<dbReference type="InterPro" id="IPR058664">
    <property type="entry name" value="ARB_00930-like_C"/>
</dbReference>
<evidence type="ECO:0000313" key="3">
    <source>
        <dbReference type="EMBL" id="CAI6336289.1"/>
    </source>
</evidence>
<evidence type="ECO:0000259" key="2">
    <source>
        <dbReference type="Pfam" id="PF26335"/>
    </source>
</evidence>